<gene>
    <name evidence="2" type="ORF">KME65_18945</name>
</gene>
<name>A0A944MBP6_9GAMM</name>
<reference evidence="2 3" key="1">
    <citation type="submission" date="2021-05" db="EMBL/GenBank/DDBJ databases">
        <title>Genetic and Functional Diversity in Clade A Lucinid endosymbionts from the Bahamas.</title>
        <authorList>
            <person name="Giani N.M."/>
            <person name="Engel A.S."/>
            <person name="Campbell B.J."/>
        </authorList>
    </citation>
    <scope>NUCLEOTIDE SEQUENCE [LARGE SCALE GENOMIC DNA]</scope>
    <source>
        <strain evidence="2">LUC16012Gg_MoonRockCtena</strain>
    </source>
</reference>
<dbReference type="InterPro" id="IPR036249">
    <property type="entry name" value="Thioredoxin-like_sf"/>
</dbReference>
<sequence length="185" mass="21313">MDRFRIYQLVFLFFLVTGQVYAVEGRAAPEWRISEWLNGEGTTVKALRGKVVVVDFFQLWCPGCNSFSVPLMAKWEAKYADQAATGDIVFLSIHTVFEGHNYQTPERLRDYVRKKGITHQVGIDLHLPGEEIPETMRRYRTRGTPEMAIIDRKGIVRFQRFGGFEPIIGEQLIDRLLKESTNSGR</sequence>
<proteinExistence type="predicted"/>
<comment type="caution">
    <text evidence="2">The sequence shown here is derived from an EMBL/GenBank/DDBJ whole genome shotgun (WGS) entry which is preliminary data.</text>
</comment>
<dbReference type="Gene3D" id="3.40.30.10">
    <property type="entry name" value="Glutaredoxin"/>
    <property type="match status" value="1"/>
</dbReference>
<organism evidence="2 3">
    <name type="scientific">Candidatus Thiodiazotropha taylori</name>
    <dbReference type="NCBI Taxonomy" id="2792791"/>
    <lineage>
        <taxon>Bacteria</taxon>
        <taxon>Pseudomonadati</taxon>
        <taxon>Pseudomonadota</taxon>
        <taxon>Gammaproteobacteria</taxon>
        <taxon>Chromatiales</taxon>
        <taxon>Sedimenticolaceae</taxon>
        <taxon>Candidatus Thiodiazotropha</taxon>
    </lineage>
</organism>
<dbReference type="EMBL" id="JAHHGM010000026">
    <property type="protein sequence ID" value="MBT2991041.1"/>
    <property type="molecule type" value="Genomic_DNA"/>
</dbReference>
<dbReference type="CDD" id="cd02966">
    <property type="entry name" value="TlpA_like_family"/>
    <property type="match status" value="1"/>
</dbReference>
<dbReference type="PROSITE" id="PS51352">
    <property type="entry name" value="THIOREDOXIN_2"/>
    <property type="match status" value="1"/>
</dbReference>
<evidence type="ECO:0000313" key="2">
    <source>
        <dbReference type="EMBL" id="MBT2991041.1"/>
    </source>
</evidence>
<dbReference type="AlphaFoldDB" id="A0A944MBP6"/>
<protein>
    <submittedName>
        <fullName evidence="2">TlpA family protein disulfide reductase</fullName>
    </submittedName>
</protein>
<dbReference type="Pfam" id="PF00578">
    <property type="entry name" value="AhpC-TSA"/>
    <property type="match status" value="1"/>
</dbReference>
<dbReference type="GO" id="GO:0016209">
    <property type="term" value="F:antioxidant activity"/>
    <property type="evidence" value="ECO:0007669"/>
    <property type="project" value="InterPro"/>
</dbReference>
<evidence type="ECO:0000259" key="1">
    <source>
        <dbReference type="PROSITE" id="PS51352"/>
    </source>
</evidence>
<evidence type="ECO:0000313" key="3">
    <source>
        <dbReference type="Proteomes" id="UP000770889"/>
    </source>
</evidence>
<dbReference type="PANTHER" id="PTHR42852">
    <property type="entry name" value="THIOL:DISULFIDE INTERCHANGE PROTEIN DSBE"/>
    <property type="match status" value="1"/>
</dbReference>
<dbReference type="InterPro" id="IPR000866">
    <property type="entry name" value="AhpC/TSA"/>
</dbReference>
<dbReference type="SUPFAM" id="SSF52833">
    <property type="entry name" value="Thioredoxin-like"/>
    <property type="match status" value="1"/>
</dbReference>
<accession>A0A944MBP6</accession>
<feature type="domain" description="Thioredoxin" evidence="1">
    <location>
        <begin position="22"/>
        <end position="178"/>
    </location>
</feature>
<dbReference type="GO" id="GO:0016491">
    <property type="term" value="F:oxidoreductase activity"/>
    <property type="evidence" value="ECO:0007669"/>
    <property type="project" value="InterPro"/>
</dbReference>
<dbReference type="Proteomes" id="UP000770889">
    <property type="component" value="Unassembled WGS sequence"/>
</dbReference>
<dbReference type="PANTHER" id="PTHR42852:SF13">
    <property type="entry name" value="PROTEIN DIPZ"/>
    <property type="match status" value="1"/>
</dbReference>
<dbReference type="InterPro" id="IPR013766">
    <property type="entry name" value="Thioredoxin_domain"/>
</dbReference>
<dbReference type="InterPro" id="IPR050553">
    <property type="entry name" value="Thioredoxin_ResA/DsbE_sf"/>
</dbReference>